<dbReference type="InterPro" id="IPR004241">
    <property type="entry name" value="Atg8-like"/>
</dbReference>
<name>A0A9Q1CRP5_HOLLE</name>
<dbReference type="GO" id="GO:0006950">
    <property type="term" value="P:response to stress"/>
    <property type="evidence" value="ECO:0007669"/>
    <property type="project" value="UniProtKB-ARBA"/>
</dbReference>
<gene>
    <name evidence="11" type="ORF">HOLleu_02479</name>
</gene>
<dbReference type="GO" id="GO:0031410">
    <property type="term" value="C:cytoplasmic vesicle"/>
    <property type="evidence" value="ECO:0007669"/>
    <property type="project" value="UniProtKB-KW"/>
</dbReference>
<keyword evidence="6 9" id="KW-0449">Lipoprotein</keyword>
<dbReference type="SUPFAM" id="SSF54236">
    <property type="entry name" value="Ubiquitin-like"/>
    <property type="match status" value="1"/>
</dbReference>
<dbReference type="AlphaFoldDB" id="A0A9Q1CRP5"/>
<evidence type="ECO:0000256" key="6">
    <source>
        <dbReference type="ARBA" id="ARBA00023288"/>
    </source>
</evidence>
<sequence length="117" mass="13869">MKTFKERRTYEQRKNDVEEIRLKHPNKIPVIIERYQNEKNLPLLDKAKFLVPDHVTMGELVKIVRRRLQLSPNQAFFLLVNQKNMISVSTPISEVYQNEKDDDGFLYLVYAAQETFG</sequence>
<protein>
    <submittedName>
        <fullName evidence="11">Microtubule-associated protein 1A/1B light chain 3B</fullName>
    </submittedName>
</protein>
<evidence type="ECO:0000256" key="8">
    <source>
        <dbReference type="ARBA" id="ARBA00037868"/>
    </source>
</evidence>
<keyword evidence="4 10" id="KW-0072">Autophagy</keyword>
<evidence type="ECO:0000256" key="2">
    <source>
        <dbReference type="ARBA" id="ARBA00007293"/>
    </source>
</evidence>
<dbReference type="EMBL" id="JAIZAY010000001">
    <property type="protein sequence ID" value="KAJ8049643.1"/>
    <property type="molecule type" value="Genomic_DNA"/>
</dbReference>
<dbReference type="GO" id="GO:0005776">
    <property type="term" value="C:autophagosome"/>
    <property type="evidence" value="ECO:0007669"/>
    <property type="project" value="UniProtKB-SubCell"/>
</dbReference>
<comment type="subcellular location">
    <subcellularLocation>
        <location evidence="1">Cytoplasmic vesicle</location>
        <location evidence="1">Autophagosome</location>
    </subcellularLocation>
    <subcellularLocation>
        <location evidence="8">Endomembrane system</location>
        <topology evidence="8">Lipid-anchor</topology>
    </subcellularLocation>
</comment>
<keyword evidence="5" id="KW-0472">Membrane</keyword>
<evidence type="ECO:0000256" key="7">
    <source>
        <dbReference type="ARBA" id="ARBA00023329"/>
    </source>
</evidence>
<evidence type="ECO:0000256" key="1">
    <source>
        <dbReference type="ARBA" id="ARBA00004419"/>
    </source>
</evidence>
<keyword evidence="3" id="KW-0963">Cytoplasm</keyword>
<dbReference type="CDD" id="cd16129">
    <property type="entry name" value="Ubl_ATG8_MAP1LC3"/>
    <property type="match status" value="1"/>
</dbReference>
<reference evidence="11" key="1">
    <citation type="submission" date="2021-10" db="EMBL/GenBank/DDBJ databases">
        <title>Tropical sea cucumber genome reveals ecological adaptation and Cuvierian tubules defense mechanism.</title>
        <authorList>
            <person name="Chen T."/>
        </authorList>
    </citation>
    <scope>NUCLEOTIDE SEQUENCE</scope>
    <source>
        <strain evidence="11">Nanhai2018</strain>
        <tissue evidence="11">Muscle</tissue>
    </source>
</reference>
<accession>A0A9Q1CRP5</accession>
<dbReference type="Gene3D" id="3.10.20.90">
    <property type="entry name" value="Phosphatidylinositol 3-kinase Catalytic Subunit, Chain A, domain 1"/>
    <property type="match status" value="1"/>
</dbReference>
<proteinExistence type="inferred from homology"/>
<dbReference type="Proteomes" id="UP001152320">
    <property type="component" value="Chromosome 1"/>
</dbReference>
<keyword evidence="7" id="KW-0968">Cytoplasmic vesicle</keyword>
<comment type="caution">
    <text evidence="11">The sequence shown here is derived from an EMBL/GenBank/DDBJ whole genome shotgun (WGS) entry which is preliminary data.</text>
</comment>
<evidence type="ECO:0000313" key="11">
    <source>
        <dbReference type="EMBL" id="KAJ8049643.1"/>
    </source>
</evidence>
<keyword evidence="12" id="KW-1185">Reference proteome</keyword>
<organism evidence="11 12">
    <name type="scientific">Holothuria leucospilota</name>
    <name type="common">Black long sea cucumber</name>
    <name type="synonym">Mertensiothuria leucospilota</name>
    <dbReference type="NCBI Taxonomy" id="206669"/>
    <lineage>
        <taxon>Eukaryota</taxon>
        <taxon>Metazoa</taxon>
        <taxon>Echinodermata</taxon>
        <taxon>Eleutherozoa</taxon>
        <taxon>Echinozoa</taxon>
        <taxon>Holothuroidea</taxon>
        <taxon>Aspidochirotacea</taxon>
        <taxon>Aspidochirotida</taxon>
        <taxon>Holothuriidae</taxon>
        <taxon>Holothuria</taxon>
    </lineage>
</organism>
<evidence type="ECO:0000313" key="12">
    <source>
        <dbReference type="Proteomes" id="UP001152320"/>
    </source>
</evidence>
<evidence type="ECO:0000256" key="10">
    <source>
        <dbReference type="RuleBase" id="RU004384"/>
    </source>
</evidence>
<feature type="lipid moiety-binding region" description="Phosphatidylserine amidated glycine; alternate" evidence="9">
    <location>
        <position position="117"/>
    </location>
</feature>
<evidence type="ECO:0000256" key="9">
    <source>
        <dbReference type="PIRSR" id="PIRSR604241-50"/>
    </source>
</evidence>
<dbReference type="GO" id="GO:0016236">
    <property type="term" value="P:macroautophagy"/>
    <property type="evidence" value="ECO:0007669"/>
    <property type="project" value="UniProtKB-ARBA"/>
</dbReference>
<evidence type="ECO:0000256" key="3">
    <source>
        <dbReference type="ARBA" id="ARBA00022490"/>
    </source>
</evidence>
<evidence type="ECO:0000256" key="5">
    <source>
        <dbReference type="ARBA" id="ARBA00023136"/>
    </source>
</evidence>
<dbReference type="InterPro" id="IPR029071">
    <property type="entry name" value="Ubiquitin-like_domsf"/>
</dbReference>
<dbReference type="GO" id="GO:0012505">
    <property type="term" value="C:endomembrane system"/>
    <property type="evidence" value="ECO:0007669"/>
    <property type="project" value="UniProtKB-SubCell"/>
</dbReference>
<dbReference type="OrthoDB" id="6738456at2759"/>
<dbReference type="Pfam" id="PF02991">
    <property type="entry name" value="ATG8"/>
    <property type="match status" value="1"/>
</dbReference>
<evidence type="ECO:0000256" key="4">
    <source>
        <dbReference type="ARBA" id="ARBA00023006"/>
    </source>
</evidence>
<dbReference type="FunFam" id="3.10.20.90:FF:000149">
    <property type="entry name" value="microtubule-associated proteins 1A/1B light chain 3C"/>
    <property type="match status" value="1"/>
</dbReference>
<comment type="similarity">
    <text evidence="2 10">Belongs to the ATG8 family.</text>
</comment>
<dbReference type="PANTHER" id="PTHR10969">
    <property type="entry name" value="MICROTUBULE-ASSOCIATED PROTEINS 1A/1B LIGHT CHAIN 3-RELATED"/>
    <property type="match status" value="1"/>
</dbReference>